<sequence length="40" mass="4422">KNEIMKTNSEIVSTKKVLRRKSVASENSSLAGKPLLFMSV</sequence>
<proteinExistence type="predicted"/>
<dbReference type="Proteomes" id="UP000789901">
    <property type="component" value="Unassembled WGS sequence"/>
</dbReference>
<comment type="caution">
    <text evidence="1">The sequence shown here is derived from an EMBL/GenBank/DDBJ whole genome shotgun (WGS) entry which is preliminary data.</text>
</comment>
<accession>A0ABN7XJL8</accession>
<keyword evidence="2" id="KW-1185">Reference proteome</keyword>
<feature type="non-terminal residue" evidence="1">
    <location>
        <position position="40"/>
    </location>
</feature>
<dbReference type="EMBL" id="CAJVQB010149340">
    <property type="protein sequence ID" value="CAG8855439.1"/>
    <property type="molecule type" value="Genomic_DNA"/>
</dbReference>
<gene>
    <name evidence="1" type="ORF">GMARGA_LOCUS44260</name>
</gene>
<name>A0ABN7XJL8_GIGMA</name>
<evidence type="ECO:0000313" key="2">
    <source>
        <dbReference type="Proteomes" id="UP000789901"/>
    </source>
</evidence>
<reference evidence="1 2" key="1">
    <citation type="submission" date="2021-06" db="EMBL/GenBank/DDBJ databases">
        <authorList>
            <person name="Kallberg Y."/>
            <person name="Tangrot J."/>
            <person name="Rosling A."/>
        </authorList>
    </citation>
    <scope>NUCLEOTIDE SEQUENCE [LARGE SCALE GENOMIC DNA]</scope>
    <source>
        <strain evidence="1 2">120-4 pot B 10/14</strain>
    </source>
</reference>
<protein>
    <submittedName>
        <fullName evidence="1">43468_t:CDS:1</fullName>
    </submittedName>
</protein>
<organism evidence="1 2">
    <name type="scientific">Gigaspora margarita</name>
    <dbReference type="NCBI Taxonomy" id="4874"/>
    <lineage>
        <taxon>Eukaryota</taxon>
        <taxon>Fungi</taxon>
        <taxon>Fungi incertae sedis</taxon>
        <taxon>Mucoromycota</taxon>
        <taxon>Glomeromycotina</taxon>
        <taxon>Glomeromycetes</taxon>
        <taxon>Diversisporales</taxon>
        <taxon>Gigasporaceae</taxon>
        <taxon>Gigaspora</taxon>
    </lineage>
</organism>
<evidence type="ECO:0000313" key="1">
    <source>
        <dbReference type="EMBL" id="CAG8855439.1"/>
    </source>
</evidence>
<feature type="non-terminal residue" evidence="1">
    <location>
        <position position="1"/>
    </location>
</feature>